<reference evidence="5 6" key="1">
    <citation type="submission" date="2017-11" db="EMBL/GenBank/DDBJ databases">
        <title>Complete genome of Rhizobium leguminosarum Norway, an ineffective micro-symbiont.</title>
        <authorList>
            <person name="Hoffrichter A."/>
            <person name="Liang J."/>
            <person name="Brachmann A."/>
            <person name="Marin M."/>
        </authorList>
    </citation>
    <scope>NUCLEOTIDE SEQUENCE [LARGE SCALE GENOMIC DNA]</scope>
    <source>
        <strain evidence="5 6">Norway</strain>
    </source>
</reference>
<dbReference type="Gene3D" id="3.40.50.880">
    <property type="match status" value="1"/>
</dbReference>
<accession>A0A2K9Z2U9</accession>
<feature type="domain" description="HTH araC/xylS-type" evidence="4">
    <location>
        <begin position="216"/>
        <end position="314"/>
    </location>
</feature>
<dbReference type="Pfam" id="PF01965">
    <property type="entry name" value="DJ-1_PfpI"/>
    <property type="match status" value="1"/>
</dbReference>
<dbReference type="GO" id="GO:0003700">
    <property type="term" value="F:DNA-binding transcription factor activity"/>
    <property type="evidence" value="ECO:0007669"/>
    <property type="project" value="InterPro"/>
</dbReference>
<evidence type="ECO:0000313" key="6">
    <source>
        <dbReference type="Proteomes" id="UP000238523"/>
    </source>
</evidence>
<keyword evidence="2" id="KW-0238">DNA-binding</keyword>
<dbReference type="InterPro" id="IPR009057">
    <property type="entry name" value="Homeodomain-like_sf"/>
</dbReference>
<protein>
    <submittedName>
        <fullName evidence="5">HTH-typetranscriptional regulator GlxA</fullName>
    </submittedName>
</protein>
<sequence>MRIAILAMPGVQMLDVAGPMDVFSEANKLINGRSGYELSVVGRDREPVVASNGGRLLPDRTIGEPLDGFDTLVIAGSPSVQDFEADLALIEWVRSESAHVRRLASICTGAFLLGSAGLLNGRRATTHWNSTTRLRKMFPTIDVQPNTIFIKDGSVYTSAGVTASMDLALALVEEDFGRGVALRVAKELILFLQRPGGQSQFSVHLEAQVSELGPIRDVIQWIAENIADDLTVATLASRLGMSARNFARTFKRETGMTPGDYVDAVRVDTARRMLEEGDVPLKRVAALCGFNDQSAFRRAFIRRINVTPVEYRSRFRRGANHAPKEIAAALGV</sequence>
<dbReference type="PANTHER" id="PTHR43130:SF3">
    <property type="entry name" value="HTH-TYPE TRANSCRIPTIONAL REGULATOR RV1931C"/>
    <property type="match status" value="1"/>
</dbReference>
<evidence type="ECO:0000256" key="1">
    <source>
        <dbReference type="ARBA" id="ARBA00023015"/>
    </source>
</evidence>
<organism evidence="5 6">
    <name type="scientific">Rhizobium leguminosarum</name>
    <dbReference type="NCBI Taxonomy" id="384"/>
    <lineage>
        <taxon>Bacteria</taxon>
        <taxon>Pseudomonadati</taxon>
        <taxon>Pseudomonadota</taxon>
        <taxon>Alphaproteobacteria</taxon>
        <taxon>Hyphomicrobiales</taxon>
        <taxon>Rhizobiaceae</taxon>
        <taxon>Rhizobium/Agrobacterium group</taxon>
        <taxon>Rhizobium</taxon>
    </lineage>
</organism>
<gene>
    <name evidence="5" type="primary">glxA</name>
    <name evidence="5" type="ORF">CUJ84_Chr002238</name>
</gene>
<evidence type="ECO:0000259" key="4">
    <source>
        <dbReference type="PROSITE" id="PS01124"/>
    </source>
</evidence>
<dbReference type="InterPro" id="IPR029062">
    <property type="entry name" value="Class_I_gatase-like"/>
</dbReference>
<dbReference type="InterPro" id="IPR052158">
    <property type="entry name" value="INH-QAR"/>
</dbReference>
<dbReference type="SMART" id="SM00342">
    <property type="entry name" value="HTH_ARAC"/>
    <property type="match status" value="1"/>
</dbReference>
<dbReference type="AlphaFoldDB" id="A0A2K9Z2U9"/>
<dbReference type="PROSITE" id="PS00041">
    <property type="entry name" value="HTH_ARAC_FAMILY_1"/>
    <property type="match status" value="1"/>
</dbReference>
<keyword evidence="3" id="KW-0804">Transcription</keyword>
<dbReference type="Proteomes" id="UP000238523">
    <property type="component" value="Chromosome"/>
</dbReference>
<evidence type="ECO:0000256" key="3">
    <source>
        <dbReference type="ARBA" id="ARBA00023163"/>
    </source>
</evidence>
<dbReference type="GO" id="GO:0043565">
    <property type="term" value="F:sequence-specific DNA binding"/>
    <property type="evidence" value="ECO:0007669"/>
    <property type="project" value="InterPro"/>
</dbReference>
<dbReference type="PROSITE" id="PS01124">
    <property type="entry name" value="HTH_ARAC_FAMILY_2"/>
    <property type="match status" value="1"/>
</dbReference>
<dbReference type="Gene3D" id="1.10.10.60">
    <property type="entry name" value="Homeodomain-like"/>
    <property type="match status" value="2"/>
</dbReference>
<dbReference type="InterPro" id="IPR002818">
    <property type="entry name" value="DJ-1/PfpI"/>
</dbReference>
<dbReference type="InterPro" id="IPR018062">
    <property type="entry name" value="HTH_AraC-typ_CS"/>
</dbReference>
<evidence type="ECO:0000256" key="2">
    <source>
        <dbReference type="ARBA" id="ARBA00023125"/>
    </source>
</evidence>
<name>A0A2K9Z2U9_RHILE</name>
<dbReference type="EMBL" id="CP025012">
    <property type="protein sequence ID" value="AUW42599.1"/>
    <property type="molecule type" value="Genomic_DNA"/>
</dbReference>
<dbReference type="RefSeq" id="WP_105006148.1">
    <property type="nucleotide sequence ID" value="NZ_CP025012.1"/>
</dbReference>
<dbReference type="SUPFAM" id="SSF46689">
    <property type="entry name" value="Homeodomain-like"/>
    <property type="match status" value="2"/>
</dbReference>
<dbReference type="InterPro" id="IPR018060">
    <property type="entry name" value="HTH_AraC"/>
</dbReference>
<dbReference type="Pfam" id="PF12833">
    <property type="entry name" value="HTH_18"/>
    <property type="match status" value="1"/>
</dbReference>
<proteinExistence type="predicted"/>
<evidence type="ECO:0000313" key="5">
    <source>
        <dbReference type="EMBL" id="AUW42599.1"/>
    </source>
</evidence>
<dbReference type="PANTHER" id="PTHR43130">
    <property type="entry name" value="ARAC-FAMILY TRANSCRIPTIONAL REGULATOR"/>
    <property type="match status" value="1"/>
</dbReference>
<dbReference type="SUPFAM" id="SSF52317">
    <property type="entry name" value="Class I glutamine amidotransferase-like"/>
    <property type="match status" value="1"/>
</dbReference>
<keyword evidence="1" id="KW-0805">Transcription regulation</keyword>
<dbReference type="CDD" id="cd03137">
    <property type="entry name" value="GATase1_AraC_1"/>
    <property type="match status" value="1"/>
</dbReference>